<proteinExistence type="predicted"/>
<keyword evidence="3" id="KW-1185">Reference proteome</keyword>
<comment type="caution">
    <text evidence="2">The sequence shown here is derived from an EMBL/GenBank/DDBJ whole genome shotgun (WGS) entry which is preliminary data.</text>
</comment>
<evidence type="ECO:0000313" key="3">
    <source>
        <dbReference type="Proteomes" id="UP000249056"/>
    </source>
</evidence>
<feature type="compositionally biased region" description="Gly residues" evidence="1">
    <location>
        <begin position="22"/>
        <end position="31"/>
    </location>
</feature>
<feature type="region of interest" description="Disordered" evidence="1">
    <location>
        <begin position="14"/>
        <end position="69"/>
    </location>
</feature>
<evidence type="ECO:0000256" key="1">
    <source>
        <dbReference type="SAM" id="MobiDB-lite"/>
    </source>
</evidence>
<name>A0A395ID22_9HELO</name>
<dbReference type="Proteomes" id="UP000249056">
    <property type="component" value="Unassembled WGS sequence"/>
</dbReference>
<accession>A0A395ID22</accession>
<sequence>MEWLAFEIEHAEVFAHPRRGHGPGGHGPGKGPGDHPPGGPGRGPPPHVSFGTHAKPEYGRNTHGASEEEMKMAMVISTLIGH</sequence>
<evidence type="ECO:0000313" key="2">
    <source>
        <dbReference type="EMBL" id="RAL58100.1"/>
    </source>
</evidence>
<reference evidence="2 3" key="1">
    <citation type="submission" date="2018-06" db="EMBL/GenBank/DDBJ databases">
        <title>Genome Sequence of the Brown Rot Fungal Pathogen Monilinia fructigena.</title>
        <authorList>
            <person name="Landi L."/>
            <person name="De Miccolis Angelini R.M."/>
            <person name="Pollastro S."/>
            <person name="Abate D."/>
            <person name="Faretra F."/>
            <person name="Romanazzi G."/>
        </authorList>
    </citation>
    <scope>NUCLEOTIDE SEQUENCE [LARGE SCALE GENOMIC DNA]</scope>
    <source>
        <strain evidence="2 3">Mfrg269</strain>
    </source>
</reference>
<gene>
    <name evidence="2" type="ORF">DID88_010380</name>
</gene>
<organism evidence="2 3">
    <name type="scientific">Monilinia fructigena</name>
    <dbReference type="NCBI Taxonomy" id="38457"/>
    <lineage>
        <taxon>Eukaryota</taxon>
        <taxon>Fungi</taxon>
        <taxon>Dikarya</taxon>
        <taxon>Ascomycota</taxon>
        <taxon>Pezizomycotina</taxon>
        <taxon>Leotiomycetes</taxon>
        <taxon>Helotiales</taxon>
        <taxon>Sclerotiniaceae</taxon>
        <taxon>Monilinia</taxon>
    </lineage>
</organism>
<dbReference type="EMBL" id="QKRW01000100">
    <property type="protein sequence ID" value="RAL58100.1"/>
    <property type="molecule type" value="Genomic_DNA"/>
</dbReference>
<protein>
    <submittedName>
        <fullName evidence="2">Uncharacterized protein</fullName>
    </submittedName>
</protein>
<dbReference type="AlphaFoldDB" id="A0A395ID22"/>
<feature type="compositionally biased region" description="Pro residues" evidence="1">
    <location>
        <begin position="34"/>
        <end position="47"/>
    </location>
</feature>
<feature type="compositionally biased region" description="Basic and acidic residues" evidence="1">
    <location>
        <begin position="54"/>
        <end position="69"/>
    </location>
</feature>
<dbReference type="OrthoDB" id="10261782at2759"/>